<dbReference type="InterPro" id="IPR025935">
    <property type="entry name" value="AbiH"/>
</dbReference>
<dbReference type="Pfam" id="PF14253">
    <property type="entry name" value="AbiH"/>
    <property type="match status" value="1"/>
</dbReference>
<protein>
    <recommendedName>
        <fullName evidence="3">Bacteriophage abortive infection AbiH</fullName>
    </recommendedName>
</protein>
<organism evidence="1 2">
    <name type="scientific">Cellvibrio japonicus (strain Ueda107)</name>
    <name type="common">Pseudomonas fluorescens subsp. cellulosa</name>
    <dbReference type="NCBI Taxonomy" id="498211"/>
    <lineage>
        <taxon>Bacteria</taxon>
        <taxon>Pseudomonadati</taxon>
        <taxon>Pseudomonadota</taxon>
        <taxon>Gammaproteobacteria</taxon>
        <taxon>Cellvibrionales</taxon>
        <taxon>Cellvibrionaceae</taxon>
        <taxon>Cellvibrio</taxon>
    </lineage>
</organism>
<evidence type="ECO:0008006" key="3">
    <source>
        <dbReference type="Google" id="ProtNLM"/>
    </source>
</evidence>
<sequence>MSERLYIIGNGFDIYHGIPSRYSDFKNYVKNVDSCLHDRIEEHLPIDEQWNELEAAFADLDVDHITDEAGQFLMPYSAEDWSDSGHHDYQYELDNIVSDLSQGLKSLFCEWIRGLNIKPVRQPFCKPLPIDTQAIFLTFNYTQTLQITYQVEDKNILHIHGKSEDDDSDIVLGHSWNPEDIPDFNDIPDPEDRDIRIREGYELINNYFRGTFKPSSTIIQSNRFFFNNLKNVRQVFVLGHSLANVDMEYFEVLVRDLQDSADWVITFYGDDELERHRQTVRQLGIKRVRFCAMHELDGDIMNACQ</sequence>
<dbReference type="OrthoDB" id="5903604at2"/>
<reference evidence="1 2" key="1">
    <citation type="journal article" date="2008" name="J. Bacteriol.">
        <title>Insights into plant cell wall degradation from the genome sequence of the soil bacterium Cellvibrio japonicus.</title>
        <authorList>
            <person name="Deboy R.T."/>
            <person name="Mongodin E.F."/>
            <person name="Fouts D.E."/>
            <person name="Tailford L.E."/>
            <person name="Khouri H."/>
            <person name="Emerson J.B."/>
            <person name="Mohamoud Y."/>
            <person name="Watkins K."/>
            <person name="Henrissat B."/>
            <person name="Gilbert H.J."/>
            <person name="Nelson K.E."/>
        </authorList>
    </citation>
    <scope>NUCLEOTIDE SEQUENCE [LARGE SCALE GENOMIC DNA]</scope>
    <source>
        <strain evidence="1 2">Ueda107</strain>
    </source>
</reference>
<evidence type="ECO:0000313" key="1">
    <source>
        <dbReference type="EMBL" id="ACE84081.1"/>
    </source>
</evidence>
<proteinExistence type="predicted"/>
<gene>
    <name evidence="1" type="ordered locus">CJA_1816</name>
</gene>
<dbReference type="Proteomes" id="UP000001036">
    <property type="component" value="Chromosome"/>
</dbReference>
<accession>B3PFV1</accession>
<keyword evidence="2" id="KW-1185">Reference proteome</keyword>
<evidence type="ECO:0000313" key="2">
    <source>
        <dbReference type="Proteomes" id="UP000001036"/>
    </source>
</evidence>
<dbReference type="eggNOG" id="ENOG502ZARP">
    <property type="taxonomic scope" value="Bacteria"/>
</dbReference>
<dbReference type="KEGG" id="cja:CJA_1816"/>
<dbReference type="HOGENOM" id="CLU_045940_0_0_6"/>
<dbReference type="EMBL" id="CP000934">
    <property type="protein sequence ID" value="ACE84081.1"/>
    <property type="molecule type" value="Genomic_DNA"/>
</dbReference>
<name>B3PFV1_CELJU</name>
<dbReference type="AlphaFoldDB" id="B3PFV1"/>
<dbReference type="RefSeq" id="WP_012487434.1">
    <property type="nucleotide sequence ID" value="NC_010995.1"/>
</dbReference>